<dbReference type="PANTHER" id="PTHR21610:SF9">
    <property type="entry name" value="VON WILLEBRAND FACTOR A DOMAIN-CONTAINING PROTEIN 8"/>
    <property type="match status" value="1"/>
</dbReference>
<organism evidence="2 3">
    <name type="scientific">Ancylostoma ceylanicum</name>
    <dbReference type="NCBI Taxonomy" id="53326"/>
    <lineage>
        <taxon>Eukaryota</taxon>
        <taxon>Metazoa</taxon>
        <taxon>Ecdysozoa</taxon>
        <taxon>Nematoda</taxon>
        <taxon>Chromadorea</taxon>
        <taxon>Rhabditida</taxon>
        <taxon>Rhabditina</taxon>
        <taxon>Rhabditomorpha</taxon>
        <taxon>Strongyloidea</taxon>
        <taxon>Ancylostomatidae</taxon>
        <taxon>Ancylostomatinae</taxon>
        <taxon>Ancylostoma</taxon>
    </lineage>
</organism>
<dbReference type="PANTHER" id="PTHR21610">
    <property type="entry name" value="VON WILLEBRAND FACTOR A DOMAIN-CONTAINING PROTEIN 8"/>
    <property type="match status" value="1"/>
</dbReference>
<dbReference type="InterPro" id="IPR039891">
    <property type="entry name" value="VWA8"/>
</dbReference>
<feature type="domain" description="ATPase dynein-related AAA" evidence="1">
    <location>
        <begin position="91"/>
        <end position="278"/>
    </location>
</feature>
<comment type="caution">
    <text evidence="2">The sequence shown here is derived from an EMBL/GenBank/DDBJ whole genome shotgun (WGS) entry which is preliminary data.</text>
</comment>
<dbReference type="OrthoDB" id="5186at2759"/>
<dbReference type="Pfam" id="PF07728">
    <property type="entry name" value="AAA_5"/>
    <property type="match status" value="1"/>
</dbReference>
<dbReference type="GO" id="GO:0016887">
    <property type="term" value="F:ATP hydrolysis activity"/>
    <property type="evidence" value="ECO:0007669"/>
    <property type="project" value="InterPro"/>
</dbReference>
<sequence>MSFLCIPVQWQSIILASYIANVLHHRCMLQRGKLDTDRTVLKIGSVRLPVVEAVRPELVPARLSGAAVHPSSNEVLAHLKWLLQKEILGQDVFLMGVPGSLRSDIVLQYLELCNREYEYLAVTRDTTEADIKQRREIRGGTAFYSDLCAVRAALHGRVLVLDGVEKAERNVLPILNNLLENREMQLEDGRFLMRHEKFDKLTNVRFLCSIVHIMRLLQNRCRISTVDFQSDSCLNYTADQLRAMGIERVSERFRIIALGLPVPRFVGNSLDPPLRSRFQCRTVPEPTFESTRRLCSELATNVSSHSVNDLVSMIYAINSQSELGISRVSMELIPRVMRIWNTCPSYSPEDMFNLMYPCKSIFKEHQVKLVNDFIAKFISEKTSSVPSCIRTVKTVEGTVGKVAISIEKAQEHRTFTTDVTGSTSSENRGFVPTPQYETLLTNLAIAHSQGDFALIGAKGAGKTKVIGELAARLGFTTETIVLYQSNEVPSESRLLKAAPTIIFMSEILDVLGFER</sequence>
<dbReference type="EMBL" id="JARK01001349">
    <property type="protein sequence ID" value="EYC24831.1"/>
    <property type="molecule type" value="Genomic_DNA"/>
</dbReference>
<evidence type="ECO:0000313" key="3">
    <source>
        <dbReference type="Proteomes" id="UP000024635"/>
    </source>
</evidence>
<proteinExistence type="predicted"/>
<dbReference type="InterPro" id="IPR027417">
    <property type="entry name" value="P-loop_NTPase"/>
</dbReference>
<dbReference type="Gene3D" id="3.40.50.300">
    <property type="entry name" value="P-loop containing nucleotide triphosphate hydrolases"/>
    <property type="match status" value="1"/>
</dbReference>
<dbReference type="GO" id="GO:0005737">
    <property type="term" value="C:cytoplasm"/>
    <property type="evidence" value="ECO:0007669"/>
    <property type="project" value="TreeGrafter"/>
</dbReference>
<dbReference type="GO" id="GO:0005524">
    <property type="term" value="F:ATP binding"/>
    <property type="evidence" value="ECO:0007669"/>
    <property type="project" value="InterPro"/>
</dbReference>
<name>A0A016VC27_9BILA</name>
<gene>
    <name evidence="2" type="primary">Acey_s0013.g2127</name>
    <name evidence="2" type="ORF">Y032_0013g2127</name>
</gene>
<dbReference type="Proteomes" id="UP000024635">
    <property type="component" value="Unassembled WGS sequence"/>
</dbReference>
<evidence type="ECO:0000313" key="2">
    <source>
        <dbReference type="EMBL" id="EYC24831.1"/>
    </source>
</evidence>
<protein>
    <recommendedName>
        <fullName evidence="1">ATPase dynein-related AAA domain-containing protein</fullName>
    </recommendedName>
</protein>
<dbReference type="STRING" id="53326.A0A016VC27"/>
<dbReference type="FunFam" id="3.40.50.300:FF:000587">
    <property type="entry name" value="von Willebrand factor A domain containing 8"/>
    <property type="match status" value="1"/>
</dbReference>
<dbReference type="SUPFAM" id="SSF52540">
    <property type="entry name" value="P-loop containing nucleoside triphosphate hydrolases"/>
    <property type="match status" value="1"/>
</dbReference>
<dbReference type="InterPro" id="IPR011704">
    <property type="entry name" value="ATPase_dyneun-rel_AAA"/>
</dbReference>
<keyword evidence="3" id="KW-1185">Reference proteome</keyword>
<accession>A0A016VC27</accession>
<evidence type="ECO:0000259" key="1">
    <source>
        <dbReference type="Pfam" id="PF07728"/>
    </source>
</evidence>
<reference evidence="3" key="1">
    <citation type="journal article" date="2015" name="Nat. Genet.">
        <title>The genome and transcriptome of the zoonotic hookworm Ancylostoma ceylanicum identify infection-specific gene families.</title>
        <authorList>
            <person name="Schwarz E.M."/>
            <person name="Hu Y."/>
            <person name="Antoshechkin I."/>
            <person name="Miller M.M."/>
            <person name="Sternberg P.W."/>
            <person name="Aroian R.V."/>
        </authorList>
    </citation>
    <scope>NUCLEOTIDE SEQUENCE</scope>
    <source>
        <strain evidence="3">HY135</strain>
    </source>
</reference>
<dbReference type="AlphaFoldDB" id="A0A016VC27"/>